<dbReference type="SUPFAM" id="SSF90123">
    <property type="entry name" value="ABC transporter transmembrane region"/>
    <property type="match status" value="1"/>
</dbReference>
<name>A0ABV6M9A4_9ACTN</name>
<dbReference type="RefSeq" id="WP_377255512.1">
    <property type="nucleotide sequence ID" value="NZ_JBHLUH010000058.1"/>
</dbReference>
<gene>
    <name evidence="10" type="ORF">ACFFIA_27075</name>
</gene>
<evidence type="ECO:0000256" key="1">
    <source>
        <dbReference type="ARBA" id="ARBA00004651"/>
    </source>
</evidence>
<reference evidence="10 11" key="1">
    <citation type="submission" date="2024-09" db="EMBL/GenBank/DDBJ databases">
        <authorList>
            <person name="Sun Q."/>
            <person name="Mori K."/>
        </authorList>
    </citation>
    <scope>NUCLEOTIDE SEQUENCE [LARGE SCALE GENOMIC DNA]</scope>
    <source>
        <strain evidence="10 11">TBRC 3947</strain>
    </source>
</reference>
<keyword evidence="11" id="KW-1185">Reference proteome</keyword>
<feature type="transmembrane region" description="Helical" evidence="7">
    <location>
        <begin position="153"/>
        <end position="170"/>
    </location>
</feature>
<keyword evidence="6 7" id="KW-0472">Membrane</keyword>
<dbReference type="InterPro" id="IPR003439">
    <property type="entry name" value="ABC_transporter-like_ATP-bd"/>
</dbReference>
<dbReference type="CDD" id="cd07346">
    <property type="entry name" value="ABC_6TM_exporters"/>
    <property type="match status" value="1"/>
</dbReference>
<feature type="domain" description="ABC transmembrane type-1" evidence="9">
    <location>
        <begin position="35"/>
        <end position="317"/>
    </location>
</feature>
<keyword evidence="4 10" id="KW-0067">ATP-binding</keyword>
<dbReference type="InterPro" id="IPR003593">
    <property type="entry name" value="AAA+_ATPase"/>
</dbReference>
<proteinExistence type="predicted"/>
<dbReference type="Gene3D" id="3.40.50.300">
    <property type="entry name" value="P-loop containing nucleotide triphosphate hydrolases"/>
    <property type="match status" value="1"/>
</dbReference>
<feature type="transmembrane region" description="Helical" evidence="7">
    <location>
        <begin position="267"/>
        <end position="298"/>
    </location>
</feature>
<feature type="transmembrane region" description="Helical" evidence="7">
    <location>
        <begin position="33"/>
        <end position="55"/>
    </location>
</feature>
<evidence type="ECO:0000256" key="2">
    <source>
        <dbReference type="ARBA" id="ARBA00022692"/>
    </source>
</evidence>
<dbReference type="SMART" id="SM00382">
    <property type="entry name" value="AAA"/>
    <property type="match status" value="1"/>
</dbReference>
<dbReference type="PROSITE" id="PS50893">
    <property type="entry name" value="ABC_TRANSPORTER_2"/>
    <property type="match status" value="1"/>
</dbReference>
<evidence type="ECO:0000313" key="10">
    <source>
        <dbReference type="EMBL" id="MFC0531311.1"/>
    </source>
</evidence>
<feature type="transmembrane region" description="Helical" evidence="7">
    <location>
        <begin position="176"/>
        <end position="193"/>
    </location>
</feature>
<keyword evidence="3" id="KW-0547">Nucleotide-binding</keyword>
<evidence type="ECO:0000259" key="9">
    <source>
        <dbReference type="PROSITE" id="PS50929"/>
    </source>
</evidence>
<dbReference type="GO" id="GO:0005524">
    <property type="term" value="F:ATP binding"/>
    <property type="evidence" value="ECO:0007669"/>
    <property type="project" value="UniProtKB-KW"/>
</dbReference>
<evidence type="ECO:0000256" key="6">
    <source>
        <dbReference type="ARBA" id="ARBA00023136"/>
    </source>
</evidence>
<dbReference type="InterPro" id="IPR027417">
    <property type="entry name" value="P-loop_NTPase"/>
</dbReference>
<dbReference type="Proteomes" id="UP001589867">
    <property type="component" value="Unassembled WGS sequence"/>
</dbReference>
<sequence>MTDPAPDRTLLPTATARRTWSVLWAELRRLPGLTAGALALLVAASASGLVAPWVLGRMVDDVIAGAGLRQVVVSALLIGGAALLAGVFTALGAALIARLGETVLARLRERVLDRALHLPSATLEKAGTGDLVSRAGDDVPVVANAITTTGPELTGALLAVLLTVAGLFALDWRLGLAGLLAAPMYALALRWYLPRSAPFYAEERIATGERSQAMVGALRGSATVRAYLLEDEHVQRIADRSHRAMDLSLSVFGTFTRFASRMNRAEFVGLTAVLVVGFLLVRGDLATVGAVTAAALYFHRLFNPIGTLMLEADSALQAGAALARLVGVADLPPPPPATAPARPAGASVEIEVTSHRYDGGPPVLHDVTLTIGPGERVALVGASGAGKSTLAGIAAGVIEPSSGSVRLGGVPLAALGDEQVRRRICLVSQEVHVFAGPLADDVRLARPEAGDEQVAAALEQVGALGWAQALPDGLHTAVGEGAHQLTTAQAQHLALARLALADPAVAVLDEATAEAGSAGAQELDRAALAATAGRTTLIVAHRLTQALNADRVVVLDQGRIVEIGSHAELVAAGGRYSHLWHGWSGGQDWTATPGAPVAGGTRS</sequence>
<feature type="domain" description="ABC transporter" evidence="8">
    <location>
        <begin position="348"/>
        <end position="582"/>
    </location>
</feature>
<dbReference type="PANTHER" id="PTHR24221:SF654">
    <property type="entry name" value="ATP-BINDING CASSETTE SUB-FAMILY B MEMBER 6"/>
    <property type="match status" value="1"/>
</dbReference>
<evidence type="ECO:0000313" key="11">
    <source>
        <dbReference type="Proteomes" id="UP001589867"/>
    </source>
</evidence>
<keyword evidence="5 7" id="KW-1133">Transmembrane helix</keyword>
<dbReference type="InterPro" id="IPR039421">
    <property type="entry name" value="Type_1_exporter"/>
</dbReference>
<evidence type="ECO:0000256" key="7">
    <source>
        <dbReference type="SAM" id="Phobius"/>
    </source>
</evidence>
<dbReference type="PANTHER" id="PTHR24221">
    <property type="entry name" value="ATP-BINDING CASSETTE SUB-FAMILY B"/>
    <property type="match status" value="1"/>
</dbReference>
<protein>
    <submittedName>
        <fullName evidence="10">ABC transporter ATP-binding protein</fullName>
    </submittedName>
</protein>
<keyword evidence="2 7" id="KW-0812">Transmembrane</keyword>
<dbReference type="Pfam" id="PF00664">
    <property type="entry name" value="ABC_membrane"/>
    <property type="match status" value="1"/>
</dbReference>
<feature type="transmembrane region" description="Helical" evidence="7">
    <location>
        <begin position="75"/>
        <end position="100"/>
    </location>
</feature>
<dbReference type="InterPro" id="IPR036640">
    <property type="entry name" value="ABC1_TM_sf"/>
</dbReference>
<evidence type="ECO:0000256" key="4">
    <source>
        <dbReference type="ARBA" id="ARBA00022840"/>
    </source>
</evidence>
<dbReference type="EMBL" id="JBHLUH010000058">
    <property type="protein sequence ID" value="MFC0531311.1"/>
    <property type="molecule type" value="Genomic_DNA"/>
</dbReference>
<evidence type="ECO:0000256" key="5">
    <source>
        <dbReference type="ARBA" id="ARBA00022989"/>
    </source>
</evidence>
<organism evidence="10 11">
    <name type="scientific">Phytohabitans kaempferiae</name>
    <dbReference type="NCBI Taxonomy" id="1620943"/>
    <lineage>
        <taxon>Bacteria</taxon>
        <taxon>Bacillati</taxon>
        <taxon>Actinomycetota</taxon>
        <taxon>Actinomycetes</taxon>
        <taxon>Micromonosporales</taxon>
        <taxon>Micromonosporaceae</taxon>
    </lineage>
</organism>
<accession>A0ABV6M9A4</accession>
<comment type="subcellular location">
    <subcellularLocation>
        <location evidence="1">Cell membrane</location>
        <topology evidence="1">Multi-pass membrane protein</topology>
    </subcellularLocation>
</comment>
<dbReference type="InterPro" id="IPR011527">
    <property type="entry name" value="ABC1_TM_dom"/>
</dbReference>
<dbReference type="PROSITE" id="PS50929">
    <property type="entry name" value="ABC_TM1F"/>
    <property type="match status" value="1"/>
</dbReference>
<evidence type="ECO:0000259" key="8">
    <source>
        <dbReference type="PROSITE" id="PS50893"/>
    </source>
</evidence>
<comment type="caution">
    <text evidence="10">The sequence shown here is derived from an EMBL/GenBank/DDBJ whole genome shotgun (WGS) entry which is preliminary data.</text>
</comment>
<evidence type="ECO:0000256" key="3">
    <source>
        <dbReference type="ARBA" id="ARBA00022741"/>
    </source>
</evidence>
<dbReference type="Pfam" id="PF00005">
    <property type="entry name" value="ABC_tran"/>
    <property type="match status" value="1"/>
</dbReference>
<dbReference type="Gene3D" id="1.20.1560.10">
    <property type="entry name" value="ABC transporter type 1, transmembrane domain"/>
    <property type="match status" value="1"/>
</dbReference>
<dbReference type="SUPFAM" id="SSF52540">
    <property type="entry name" value="P-loop containing nucleoside triphosphate hydrolases"/>
    <property type="match status" value="1"/>
</dbReference>